<dbReference type="AlphaFoldDB" id="Q8EWR2"/>
<sequence length="238" mass="26904">MKVKVNRNNTNWLSQLGITSIVGGFILFMGIVIFALSLAYTASPDKAASGIGLNLIAFYYSLMVAIIQVFSSVYLWLNFYYWFIAYQKSINNRKKYNMLFLTIIFPLLIIVSLDTAIRLVYSVAGLMEVGRYYDGTLSLAAIDFSKPGAIFGSFSGESSALSFGNFGFNVVFLILGYAGIMGVSLYFFYDQKKKFISEEKENSNKELRANYRSIEMSKIKKKLSKQKTKDLSKRIKAF</sequence>
<keyword evidence="1" id="KW-1133">Transmembrane helix</keyword>
<organism evidence="2 3">
    <name type="scientific">Malacoplasma penetrans (strain HF-2)</name>
    <name type="common">Mycoplasma penetrans</name>
    <dbReference type="NCBI Taxonomy" id="272633"/>
    <lineage>
        <taxon>Bacteria</taxon>
        <taxon>Bacillati</taxon>
        <taxon>Mycoplasmatota</taxon>
        <taxon>Mycoplasmoidales</taxon>
        <taxon>Mycoplasmoidaceae</taxon>
        <taxon>Malacoplasma</taxon>
    </lineage>
</organism>
<keyword evidence="1" id="KW-0812">Transmembrane</keyword>
<keyword evidence="3" id="KW-1185">Reference proteome</keyword>
<name>Q8EWR2_MALP2</name>
<feature type="transmembrane region" description="Helical" evidence="1">
    <location>
        <begin position="12"/>
        <end position="36"/>
    </location>
</feature>
<evidence type="ECO:0000313" key="3">
    <source>
        <dbReference type="Proteomes" id="UP000002522"/>
    </source>
</evidence>
<dbReference type="Proteomes" id="UP000002522">
    <property type="component" value="Chromosome"/>
</dbReference>
<dbReference type="RefSeq" id="WP_011076968.1">
    <property type="nucleotide sequence ID" value="NC_004432.1"/>
</dbReference>
<feature type="transmembrane region" description="Helical" evidence="1">
    <location>
        <begin position="98"/>
        <end position="121"/>
    </location>
</feature>
<gene>
    <name evidence="2" type="ordered locus">MYPE1410</name>
</gene>
<feature type="transmembrane region" description="Helical" evidence="1">
    <location>
        <begin position="166"/>
        <end position="189"/>
    </location>
</feature>
<reference evidence="2 3" key="1">
    <citation type="journal article" date="2002" name="Nucleic Acids Res.">
        <title>The complete genomic sequence of Mycoplasma penetrans, an intracellular bacterial pathogen in humans.</title>
        <authorList>
            <person name="Sasaki Y."/>
            <person name="Ishikawa J."/>
            <person name="Yamashita A."/>
            <person name="Oshima K."/>
            <person name="Kenri T."/>
            <person name="Furuya K."/>
            <person name="Yoshino C."/>
            <person name="Horino A."/>
            <person name="Shiba T."/>
            <person name="Sasaki T."/>
            <person name="Hattori M."/>
        </authorList>
    </citation>
    <scope>NUCLEOTIDE SEQUENCE [LARGE SCALE GENOMIC DNA]</scope>
    <source>
        <strain evidence="2 3">HF-2</strain>
    </source>
</reference>
<dbReference type="STRING" id="272633.gene:10731240"/>
<protein>
    <submittedName>
        <fullName evidence="2">Uncharacterized protein</fullName>
    </submittedName>
</protein>
<evidence type="ECO:0000313" key="2">
    <source>
        <dbReference type="EMBL" id="BAC43932.1"/>
    </source>
</evidence>
<dbReference type="HOGENOM" id="CLU_1164853_0_0_14"/>
<keyword evidence="1" id="KW-0472">Membrane</keyword>
<accession>Q8EWR2</accession>
<dbReference type="EMBL" id="BA000026">
    <property type="protein sequence ID" value="BAC43932.1"/>
    <property type="molecule type" value="Genomic_DNA"/>
</dbReference>
<dbReference type="KEGG" id="mpe:MYPE1410"/>
<proteinExistence type="predicted"/>
<evidence type="ECO:0000256" key="1">
    <source>
        <dbReference type="SAM" id="Phobius"/>
    </source>
</evidence>
<feature type="transmembrane region" description="Helical" evidence="1">
    <location>
        <begin position="56"/>
        <end position="77"/>
    </location>
</feature>
<dbReference type="InParanoid" id="Q8EWR2"/>
<dbReference type="eggNOG" id="ENOG5032BY9">
    <property type="taxonomic scope" value="Bacteria"/>
</dbReference>